<dbReference type="InterPro" id="IPR006015">
    <property type="entry name" value="Universal_stress_UspA"/>
</dbReference>
<dbReference type="PRINTS" id="PR01438">
    <property type="entry name" value="UNVRSLSTRESS"/>
</dbReference>
<dbReference type="OrthoDB" id="9788959at2"/>
<keyword evidence="4" id="KW-1185">Reference proteome</keyword>
<dbReference type="InterPro" id="IPR014729">
    <property type="entry name" value="Rossmann-like_a/b/a_fold"/>
</dbReference>
<organism evidence="3 4">
    <name type="scientific">Chryseobacterium taichungense</name>
    <dbReference type="NCBI Taxonomy" id="295069"/>
    <lineage>
        <taxon>Bacteria</taxon>
        <taxon>Pseudomonadati</taxon>
        <taxon>Bacteroidota</taxon>
        <taxon>Flavobacteriia</taxon>
        <taxon>Flavobacteriales</taxon>
        <taxon>Weeksellaceae</taxon>
        <taxon>Chryseobacterium group</taxon>
        <taxon>Chryseobacterium</taxon>
    </lineage>
</organism>
<proteinExistence type="inferred from homology"/>
<sequence>MEKILFLTDFSEVADNAFIYALSVAEKINAEIHILHIVHIIEAKDTDEQMRVHPLATFYNKQLETDEWSGFKTEAKKLEKIAQDNHKMNVPVEFHFEKGYFQEVVDDYIEELDIDVVVMGTWGANTVDKKLFGSHTGNLINHLEIPLFAIPEQTVFSEVRNFTLAVTLNENEYKIVNRLAGRLQKAGGDHLKCVYVAENQKEALKAEAKKEMWKSNINSAEISLEIIINSDVIDGLNDFMSSNSTDVLCVIHRHKSFLQRLLITNYTKHLLQYSKTALLIYNNE</sequence>
<dbReference type="EMBL" id="FOBV01000003">
    <property type="protein sequence ID" value="SEM45736.1"/>
    <property type="molecule type" value="Genomic_DNA"/>
</dbReference>
<gene>
    <name evidence="3" type="ORF">SAMN05421856_103343</name>
</gene>
<evidence type="ECO:0000313" key="4">
    <source>
        <dbReference type="Proteomes" id="UP000199450"/>
    </source>
</evidence>
<dbReference type="Gene3D" id="3.40.50.620">
    <property type="entry name" value="HUPs"/>
    <property type="match status" value="2"/>
</dbReference>
<dbReference type="AlphaFoldDB" id="A0A1H7YHL4"/>
<dbReference type="PANTHER" id="PTHR46268">
    <property type="entry name" value="STRESS RESPONSE PROTEIN NHAX"/>
    <property type="match status" value="1"/>
</dbReference>
<dbReference type="CDD" id="cd00293">
    <property type="entry name" value="USP-like"/>
    <property type="match status" value="1"/>
</dbReference>
<dbReference type="Pfam" id="PF00582">
    <property type="entry name" value="Usp"/>
    <property type="match status" value="1"/>
</dbReference>
<accession>A0A1H7YHL4</accession>
<dbReference type="InterPro" id="IPR006016">
    <property type="entry name" value="UspA"/>
</dbReference>
<evidence type="ECO:0000313" key="3">
    <source>
        <dbReference type="EMBL" id="SEM45736.1"/>
    </source>
</evidence>
<dbReference type="PANTHER" id="PTHR46268:SF6">
    <property type="entry name" value="UNIVERSAL STRESS PROTEIN UP12"/>
    <property type="match status" value="1"/>
</dbReference>
<protein>
    <submittedName>
        <fullName evidence="3">Nucleotide-binding universal stress protein, UspA family</fullName>
    </submittedName>
</protein>
<reference evidence="4" key="1">
    <citation type="submission" date="2016-10" db="EMBL/GenBank/DDBJ databases">
        <authorList>
            <person name="Varghese N."/>
            <person name="Submissions S."/>
        </authorList>
    </citation>
    <scope>NUCLEOTIDE SEQUENCE [LARGE SCALE GENOMIC DNA]</scope>
    <source>
        <strain evidence="4">DSM 17453</strain>
    </source>
</reference>
<dbReference type="STRING" id="295069.SAMN05421856_103343"/>
<name>A0A1H7YHL4_9FLAO</name>
<dbReference type="RefSeq" id="WP_089999553.1">
    <property type="nucleotide sequence ID" value="NZ_FOBV01000003.1"/>
</dbReference>
<dbReference type="Proteomes" id="UP000199450">
    <property type="component" value="Unassembled WGS sequence"/>
</dbReference>
<evidence type="ECO:0000259" key="2">
    <source>
        <dbReference type="Pfam" id="PF00582"/>
    </source>
</evidence>
<evidence type="ECO:0000256" key="1">
    <source>
        <dbReference type="ARBA" id="ARBA00008791"/>
    </source>
</evidence>
<feature type="domain" description="UspA" evidence="2">
    <location>
        <begin position="2"/>
        <end position="150"/>
    </location>
</feature>
<comment type="similarity">
    <text evidence="1">Belongs to the universal stress protein A family.</text>
</comment>
<dbReference type="SUPFAM" id="SSF52402">
    <property type="entry name" value="Adenine nucleotide alpha hydrolases-like"/>
    <property type="match status" value="2"/>
</dbReference>